<sequence>MSRRVRASDSFIFRLRAWFGLRQDQLALYAGVSKATIQAVESGRRTAPSKMLLALRPLLMQLPPPTAPPTLTKRAAPLAAPLPMGTLPVGAGTPLPDAEELDFRRRVCLHQAAGLRMQTEKIEEQARVIARWAQALPALLEAHPAPTAEEIAADEDAVEHHTWLLGWLRRQARPLPAEEVTRWHLLQARMAALEAEAATLAARLPPAPATE</sequence>
<protein>
    <submittedName>
        <fullName evidence="2">Helix-turn-helix domain-containing protein</fullName>
    </submittedName>
</protein>
<comment type="caution">
    <text evidence="2">The sequence shown here is derived from an EMBL/GenBank/DDBJ whole genome shotgun (WGS) entry which is preliminary data.</text>
</comment>
<dbReference type="OrthoDB" id="886655at2"/>
<dbReference type="EMBL" id="SRLC01000001">
    <property type="protein sequence ID" value="TGE24417.1"/>
    <property type="molecule type" value="Genomic_DNA"/>
</dbReference>
<keyword evidence="3" id="KW-1185">Reference proteome</keyword>
<evidence type="ECO:0000259" key="1">
    <source>
        <dbReference type="PROSITE" id="PS50943"/>
    </source>
</evidence>
<gene>
    <name evidence="2" type="ORF">E5K00_04150</name>
</gene>
<reference evidence="2 3" key="1">
    <citation type="submission" date="2019-04" db="EMBL/GenBank/DDBJ databases">
        <authorList>
            <person name="Feng G."/>
            <person name="Zhang J."/>
            <person name="Zhu H."/>
        </authorList>
    </citation>
    <scope>NUCLEOTIDE SEQUENCE [LARGE SCALE GENOMIC DNA]</scope>
    <source>
        <strain evidence="2 3">JCM 31653</strain>
    </source>
</reference>
<evidence type="ECO:0000313" key="2">
    <source>
        <dbReference type="EMBL" id="TGE24417.1"/>
    </source>
</evidence>
<name>A0A4Z0Q301_9BACT</name>
<dbReference type="GO" id="GO:0003677">
    <property type="term" value="F:DNA binding"/>
    <property type="evidence" value="ECO:0007669"/>
    <property type="project" value="InterPro"/>
</dbReference>
<dbReference type="InterPro" id="IPR010982">
    <property type="entry name" value="Lambda_DNA-bd_dom_sf"/>
</dbReference>
<feature type="domain" description="HTH cro/C1-type" evidence="1">
    <location>
        <begin position="20"/>
        <end position="55"/>
    </location>
</feature>
<dbReference type="Gene3D" id="1.10.260.40">
    <property type="entry name" value="lambda repressor-like DNA-binding domains"/>
    <property type="match status" value="1"/>
</dbReference>
<dbReference type="InterPro" id="IPR001387">
    <property type="entry name" value="Cro/C1-type_HTH"/>
</dbReference>
<dbReference type="PROSITE" id="PS50943">
    <property type="entry name" value="HTH_CROC1"/>
    <property type="match status" value="1"/>
</dbReference>
<dbReference type="AlphaFoldDB" id="A0A4Z0Q301"/>
<accession>A0A4Z0Q301</accession>
<dbReference type="RefSeq" id="WP_135461980.1">
    <property type="nucleotide sequence ID" value="NZ_SRLC01000001.1"/>
</dbReference>
<dbReference type="Proteomes" id="UP000297549">
    <property type="component" value="Unassembled WGS sequence"/>
</dbReference>
<dbReference type="SUPFAM" id="SSF47413">
    <property type="entry name" value="lambda repressor-like DNA-binding domains"/>
    <property type="match status" value="1"/>
</dbReference>
<evidence type="ECO:0000313" key="3">
    <source>
        <dbReference type="Proteomes" id="UP000297549"/>
    </source>
</evidence>
<dbReference type="Pfam" id="PF01381">
    <property type="entry name" value="HTH_3"/>
    <property type="match status" value="1"/>
</dbReference>
<dbReference type="CDD" id="cd00093">
    <property type="entry name" value="HTH_XRE"/>
    <property type="match status" value="1"/>
</dbReference>
<proteinExistence type="predicted"/>
<organism evidence="2 3">
    <name type="scientific">Hymenobacter aquaticus</name>
    <dbReference type="NCBI Taxonomy" id="1867101"/>
    <lineage>
        <taxon>Bacteria</taxon>
        <taxon>Pseudomonadati</taxon>
        <taxon>Bacteroidota</taxon>
        <taxon>Cytophagia</taxon>
        <taxon>Cytophagales</taxon>
        <taxon>Hymenobacteraceae</taxon>
        <taxon>Hymenobacter</taxon>
    </lineage>
</organism>